<keyword evidence="7" id="KW-0408">Iron</keyword>
<evidence type="ECO:0000256" key="13">
    <source>
        <dbReference type="RuleBase" id="RU003357"/>
    </source>
</evidence>
<dbReference type="STRING" id="870482.SAMN04487987_101482"/>
<dbReference type="Proteomes" id="UP000199439">
    <property type="component" value="Unassembled WGS sequence"/>
</dbReference>
<evidence type="ECO:0000256" key="7">
    <source>
        <dbReference type="ARBA" id="ARBA00023004"/>
    </source>
</evidence>
<dbReference type="SUPFAM" id="SSF56935">
    <property type="entry name" value="Porins"/>
    <property type="match status" value="1"/>
</dbReference>
<keyword evidence="10 12" id="KW-0472">Membrane</keyword>
<evidence type="ECO:0000259" key="16">
    <source>
        <dbReference type="Pfam" id="PF07715"/>
    </source>
</evidence>
<keyword evidence="4" id="KW-0410">Iron transport</keyword>
<dbReference type="OrthoDB" id="1122665at2"/>
<keyword evidence="17" id="KW-0675">Receptor</keyword>
<dbReference type="SUPFAM" id="SSF49464">
    <property type="entry name" value="Carboxypeptidase regulatory domain-like"/>
    <property type="match status" value="1"/>
</dbReference>
<accession>A0A1I1MRH7</accession>
<evidence type="ECO:0000256" key="11">
    <source>
        <dbReference type="ARBA" id="ARBA00023237"/>
    </source>
</evidence>
<dbReference type="Gene3D" id="2.170.130.10">
    <property type="entry name" value="TonB-dependent receptor, plug domain"/>
    <property type="match status" value="1"/>
</dbReference>
<evidence type="ECO:0000256" key="9">
    <source>
        <dbReference type="ARBA" id="ARBA00023077"/>
    </source>
</evidence>
<evidence type="ECO:0000313" key="18">
    <source>
        <dbReference type="Proteomes" id="UP000199439"/>
    </source>
</evidence>
<proteinExistence type="inferred from homology"/>
<name>A0A1I1MRH7_9FLAO</name>
<dbReference type="InterPro" id="IPR000531">
    <property type="entry name" value="Beta-barrel_TonB"/>
</dbReference>
<evidence type="ECO:0000256" key="2">
    <source>
        <dbReference type="ARBA" id="ARBA00022448"/>
    </source>
</evidence>
<keyword evidence="5 12" id="KW-0812">Transmembrane</keyword>
<sequence length="907" mass="96736">MNSIKKNGVLLIILLLSVGTAVAQSITGNVKDKTGIPLPGVNVIVDGTTKGAVTDFDGNYAISNLENGKYTLSATFIGYAKTSKTVTIDGGDLVVDFTMEEDAQSLDEIIVTGVVNPKSRLESSISVSTMGAKLIEQAAPRSAGELFRNIPGIRAESSGGEGNANFNVRGVPVSSGGSRYFQIQEDGLPLNLFGDTSFGNADNFLRIDSNIGRVEAIRGGSASTQTSNGPAGIINMISKTGSEEGGSIATTFGLDYQTSRLDFEYGTPLGNGLEYHIGGFMRTGEGPREIGYQGNKGGQFKANLTKRFESGYVRTYVKFLNDKSVMYMPMPMRLEGSNSDPTYSNLPGFDITSDASQSAYLQQSAGTSPFSGERHVNDVRNGNNPISKALGAEFSFDLGEGWKVTGKGRYSNNSGQWVAPFTAAVGTVAEIEAMLTADNDVDDPDRLDEDGNPDPYTGKAGVQSHIGEFATAGDIPSLVYSNGDREAFNPSNGLAQIIHMFDVSIEDLSNFFGDVKISKKVSDNVGITAGLFTATQNTKIGWQWSSFLSEVKGGGEARLADFDGVSRGGQFSYGTPVWGNCCQRKYNTVHNVNSPYVGIDADINDKLNFDGSVRFENVRVNGNIQGGPTSQGNFDYDGNGTIESIEETVPLIIGNAGQPINDDYNFVSYSLGLNYKLNDGAAVFGRYSSGASGRAADRNNYGTNGLADVQYDQLSQLEVGLKKRLNNGTLNLTGFMSNTDEGLSNELNRSVGNPFKALGLEAETALAFGENFNFNGSFTWTKAEIDGGANKGNTPRRQADLVYNLSPSYNFGANRAHSVALSVLGTSKSYAQDDNDLVMPAYAYFNLIGRAGLTKGLSVVLSVNNLFDTVGITEVEGNGDGAFGNDRLVRARSISGRSSTLSLQYKF</sequence>
<keyword evidence="11 12" id="KW-0998">Cell outer membrane</keyword>
<keyword evidence="9 13" id="KW-0798">TonB box</keyword>
<feature type="domain" description="TonB-dependent receptor-like beta-barrel" evidence="15">
    <location>
        <begin position="355"/>
        <end position="866"/>
    </location>
</feature>
<evidence type="ECO:0000256" key="14">
    <source>
        <dbReference type="SAM" id="SignalP"/>
    </source>
</evidence>
<evidence type="ECO:0000256" key="1">
    <source>
        <dbReference type="ARBA" id="ARBA00004571"/>
    </source>
</evidence>
<keyword evidence="2 12" id="KW-0813">Transport</keyword>
<evidence type="ECO:0000259" key="15">
    <source>
        <dbReference type="Pfam" id="PF00593"/>
    </source>
</evidence>
<keyword evidence="18" id="KW-1185">Reference proteome</keyword>
<dbReference type="InterPro" id="IPR039426">
    <property type="entry name" value="TonB-dep_rcpt-like"/>
</dbReference>
<dbReference type="AlphaFoldDB" id="A0A1I1MRH7"/>
<evidence type="ECO:0000256" key="6">
    <source>
        <dbReference type="ARBA" id="ARBA00022729"/>
    </source>
</evidence>
<feature type="domain" description="TonB-dependent receptor plug" evidence="16">
    <location>
        <begin position="122"/>
        <end position="233"/>
    </location>
</feature>
<evidence type="ECO:0000256" key="4">
    <source>
        <dbReference type="ARBA" id="ARBA00022496"/>
    </source>
</evidence>
<dbReference type="InterPro" id="IPR012910">
    <property type="entry name" value="Plug_dom"/>
</dbReference>
<reference evidence="18" key="1">
    <citation type="submission" date="2016-10" db="EMBL/GenBank/DDBJ databases">
        <authorList>
            <person name="Varghese N."/>
            <person name="Submissions S."/>
        </authorList>
    </citation>
    <scope>NUCLEOTIDE SEQUENCE [LARGE SCALE GENOMIC DNA]</scope>
    <source>
        <strain evidence="18">DSM 25730</strain>
    </source>
</reference>
<protein>
    <submittedName>
        <fullName evidence="17">Outer membrane receptor proteins, mostly Fe transport</fullName>
    </submittedName>
</protein>
<dbReference type="PANTHER" id="PTHR32552:SF89">
    <property type="entry name" value="CATECHOLATE SIDEROPHORE RECEPTOR FIU"/>
    <property type="match status" value="1"/>
</dbReference>
<dbReference type="Gene3D" id="2.40.170.20">
    <property type="entry name" value="TonB-dependent receptor, beta-barrel domain"/>
    <property type="match status" value="1"/>
</dbReference>
<comment type="subcellular location">
    <subcellularLocation>
        <location evidence="1 12">Cell outer membrane</location>
        <topology evidence="1 12">Multi-pass membrane protein</topology>
    </subcellularLocation>
</comment>
<dbReference type="InterPro" id="IPR008969">
    <property type="entry name" value="CarboxyPept-like_regulatory"/>
</dbReference>
<dbReference type="PROSITE" id="PS52016">
    <property type="entry name" value="TONB_DEPENDENT_REC_3"/>
    <property type="match status" value="1"/>
</dbReference>
<feature type="chain" id="PRO_5011767121" evidence="14">
    <location>
        <begin position="24"/>
        <end position="907"/>
    </location>
</feature>
<dbReference type="GO" id="GO:0009279">
    <property type="term" value="C:cell outer membrane"/>
    <property type="evidence" value="ECO:0007669"/>
    <property type="project" value="UniProtKB-SubCell"/>
</dbReference>
<dbReference type="Pfam" id="PF07715">
    <property type="entry name" value="Plug"/>
    <property type="match status" value="1"/>
</dbReference>
<dbReference type="EMBL" id="FOMI01000001">
    <property type="protein sequence ID" value="SFC87991.1"/>
    <property type="molecule type" value="Genomic_DNA"/>
</dbReference>
<feature type="signal peptide" evidence="14">
    <location>
        <begin position="1"/>
        <end position="23"/>
    </location>
</feature>
<evidence type="ECO:0000256" key="8">
    <source>
        <dbReference type="ARBA" id="ARBA00023065"/>
    </source>
</evidence>
<dbReference type="InterPro" id="IPR037066">
    <property type="entry name" value="Plug_dom_sf"/>
</dbReference>
<dbReference type="PANTHER" id="PTHR32552">
    <property type="entry name" value="FERRICHROME IRON RECEPTOR-RELATED"/>
    <property type="match status" value="1"/>
</dbReference>
<comment type="similarity">
    <text evidence="12 13">Belongs to the TonB-dependent receptor family.</text>
</comment>
<evidence type="ECO:0000256" key="12">
    <source>
        <dbReference type="PROSITE-ProRule" id="PRU01360"/>
    </source>
</evidence>
<evidence type="ECO:0000256" key="10">
    <source>
        <dbReference type="ARBA" id="ARBA00023136"/>
    </source>
</evidence>
<evidence type="ECO:0000256" key="3">
    <source>
        <dbReference type="ARBA" id="ARBA00022452"/>
    </source>
</evidence>
<evidence type="ECO:0000313" key="17">
    <source>
        <dbReference type="EMBL" id="SFC87991.1"/>
    </source>
</evidence>
<dbReference type="Gene3D" id="2.60.40.1120">
    <property type="entry name" value="Carboxypeptidase-like, regulatory domain"/>
    <property type="match status" value="1"/>
</dbReference>
<dbReference type="GO" id="GO:0015344">
    <property type="term" value="F:siderophore uptake transmembrane transporter activity"/>
    <property type="evidence" value="ECO:0007669"/>
    <property type="project" value="TreeGrafter"/>
</dbReference>
<organism evidence="17 18">
    <name type="scientific">Algibacter pectinivorans</name>
    <dbReference type="NCBI Taxonomy" id="870482"/>
    <lineage>
        <taxon>Bacteria</taxon>
        <taxon>Pseudomonadati</taxon>
        <taxon>Bacteroidota</taxon>
        <taxon>Flavobacteriia</taxon>
        <taxon>Flavobacteriales</taxon>
        <taxon>Flavobacteriaceae</taxon>
        <taxon>Algibacter</taxon>
    </lineage>
</organism>
<keyword evidence="3 12" id="KW-1134">Transmembrane beta strand</keyword>
<dbReference type="Pfam" id="PF00593">
    <property type="entry name" value="TonB_dep_Rec_b-barrel"/>
    <property type="match status" value="1"/>
</dbReference>
<dbReference type="Pfam" id="PF13715">
    <property type="entry name" value="CarbopepD_reg_2"/>
    <property type="match status" value="1"/>
</dbReference>
<evidence type="ECO:0000256" key="5">
    <source>
        <dbReference type="ARBA" id="ARBA00022692"/>
    </source>
</evidence>
<dbReference type="RefSeq" id="WP_092848544.1">
    <property type="nucleotide sequence ID" value="NZ_FOMI01000001.1"/>
</dbReference>
<gene>
    <name evidence="17" type="ORF">SAMN04487987_101482</name>
</gene>
<dbReference type="InterPro" id="IPR036942">
    <property type="entry name" value="Beta-barrel_TonB_sf"/>
</dbReference>
<keyword evidence="8" id="KW-0406">Ion transport</keyword>
<keyword evidence="6 14" id="KW-0732">Signal</keyword>